<comment type="similarity">
    <text evidence="3">Belongs to the MNN1/MNT family.</text>
</comment>
<evidence type="ECO:0000256" key="3">
    <source>
        <dbReference type="ARBA" id="ARBA00009105"/>
    </source>
</evidence>
<name>A0A9P7BB11_MAUEX</name>
<dbReference type="Pfam" id="PF11051">
    <property type="entry name" value="Mannosyl_trans3"/>
    <property type="match status" value="1"/>
</dbReference>
<dbReference type="GO" id="GO:0046354">
    <property type="term" value="P:mannan biosynthetic process"/>
    <property type="evidence" value="ECO:0007669"/>
    <property type="project" value="TreeGrafter"/>
</dbReference>
<comment type="subcellular location">
    <subcellularLocation>
        <location evidence="1">Golgi apparatus</location>
    </subcellularLocation>
</comment>
<evidence type="ECO:0000313" key="7">
    <source>
        <dbReference type="Proteomes" id="UP000750334"/>
    </source>
</evidence>
<evidence type="ECO:0000256" key="1">
    <source>
        <dbReference type="ARBA" id="ARBA00004555"/>
    </source>
</evidence>
<comment type="caution">
    <text evidence="6">The sequence shown here is derived from an EMBL/GenBank/DDBJ whole genome shotgun (WGS) entry which is preliminary data.</text>
</comment>
<dbReference type="PANTHER" id="PTHR31646">
    <property type="entry name" value="ALPHA-1,2-MANNOSYLTRANSFERASE MNN2"/>
    <property type="match status" value="1"/>
</dbReference>
<reference evidence="6 7" key="1">
    <citation type="submission" date="2020-11" db="EMBL/GenBank/DDBJ databases">
        <title>Kefir isolates.</title>
        <authorList>
            <person name="Marcisauskas S."/>
            <person name="Kim Y."/>
            <person name="Blasche S."/>
        </authorList>
    </citation>
    <scope>NUCLEOTIDE SEQUENCE [LARGE SCALE GENOMIC DNA]</scope>
    <source>
        <strain evidence="6 7">OG2</strain>
    </source>
</reference>
<gene>
    <name evidence="6" type="ORF">C6P45_003428</name>
</gene>
<dbReference type="Proteomes" id="UP000750334">
    <property type="component" value="Unassembled WGS sequence"/>
</dbReference>
<dbReference type="OrthoDB" id="430354at2759"/>
<organism evidence="6 7">
    <name type="scientific">Maudiozyma exigua</name>
    <name type="common">Yeast</name>
    <name type="synonym">Kazachstania exigua</name>
    <dbReference type="NCBI Taxonomy" id="34358"/>
    <lineage>
        <taxon>Eukaryota</taxon>
        <taxon>Fungi</taxon>
        <taxon>Dikarya</taxon>
        <taxon>Ascomycota</taxon>
        <taxon>Saccharomycotina</taxon>
        <taxon>Saccharomycetes</taxon>
        <taxon>Saccharomycetales</taxon>
        <taxon>Saccharomycetaceae</taxon>
        <taxon>Maudiozyma</taxon>
    </lineage>
</organism>
<comment type="pathway">
    <text evidence="2">Protein modification; protein glycosylation.</text>
</comment>
<keyword evidence="4" id="KW-0808">Transferase</keyword>
<sequence length="207" mass="24052">MLRRARHMRRLVSPKTILLLLGLTLGTYLYSLFHHDSTIFDPSSYYTNKNVSYIFYNKLFDSILQYKPLDPPDRWRELQDSFKCKKSGNYGLNDAQKFTHLNYFNLNHCYQLSEEQSNNLHEMHHGYVSHLKQQFNQEMIDNILAVTSKKGSHTDGIVTVGGARYSVLLITMLETLRHSGTTLPVEVFIPPEDEGDDEFCAMIKKKI</sequence>
<dbReference type="GO" id="GO:0005794">
    <property type="term" value="C:Golgi apparatus"/>
    <property type="evidence" value="ECO:0007669"/>
    <property type="project" value="UniProtKB-SubCell"/>
</dbReference>
<accession>A0A9P7BB11</accession>
<proteinExistence type="inferred from homology"/>
<dbReference type="GO" id="GO:0000026">
    <property type="term" value="F:alpha-1,2-mannosyltransferase activity"/>
    <property type="evidence" value="ECO:0007669"/>
    <property type="project" value="TreeGrafter"/>
</dbReference>
<evidence type="ECO:0000256" key="2">
    <source>
        <dbReference type="ARBA" id="ARBA00004922"/>
    </source>
</evidence>
<evidence type="ECO:0000313" key="6">
    <source>
        <dbReference type="EMBL" id="KAG0669685.1"/>
    </source>
</evidence>
<keyword evidence="5" id="KW-0333">Golgi apparatus</keyword>
<dbReference type="AlphaFoldDB" id="A0A9P7BB11"/>
<keyword evidence="7" id="KW-1185">Reference proteome</keyword>
<dbReference type="EMBL" id="PUHR01000035">
    <property type="protein sequence ID" value="KAG0669685.1"/>
    <property type="molecule type" value="Genomic_DNA"/>
</dbReference>
<evidence type="ECO:0000256" key="5">
    <source>
        <dbReference type="ARBA" id="ARBA00023034"/>
    </source>
</evidence>
<evidence type="ECO:0000256" key="4">
    <source>
        <dbReference type="ARBA" id="ARBA00022679"/>
    </source>
</evidence>
<protein>
    <submittedName>
        <fullName evidence="6">Uncharacterized protein</fullName>
    </submittedName>
</protein>
<dbReference type="PANTHER" id="PTHR31646:SF6">
    <property type="entry name" value="ALPHA-1,2-MANNOSYLTRANSFERASE MNN5"/>
    <property type="match status" value="1"/>
</dbReference>
<dbReference type="InterPro" id="IPR022751">
    <property type="entry name" value="Alpha_mannosyltransferase"/>
</dbReference>